<sequence length="26" mass="3025">MISWAKLKDVTDALMRISCLPFLRTD</sequence>
<organism evidence="1 2">
    <name type="scientific">Penicillium fimorum</name>
    <dbReference type="NCBI Taxonomy" id="1882269"/>
    <lineage>
        <taxon>Eukaryota</taxon>
        <taxon>Fungi</taxon>
        <taxon>Dikarya</taxon>
        <taxon>Ascomycota</taxon>
        <taxon>Pezizomycotina</taxon>
        <taxon>Eurotiomycetes</taxon>
        <taxon>Eurotiomycetidae</taxon>
        <taxon>Eurotiales</taxon>
        <taxon>Aspergillaceae</taxon>
        <taxon>Penicillium</taxon>
    </lineage>
</organism>
<gene>
    <name evidence="1" type="ORF">N7463_005230</name>
</gene>
<keyword evidence="2" id="KW-1185">Reference proteome</keyword>
<dbReference type="AlphaFoldDB" id="A0A9X0C5G3"/>
<evidence type="ECO:0000313" key="1">
    <source>
        <dbReference type="EMBL" id="KAJ5502356.1"/>
    </source>
</evidence>
<accession>A0A9X0C5G3</accession>
<proteinExistence type="predicted"/>
<evidence type="ECO:0000313" key="2">
    <source>
        <dbReference type="Proteomes" id="UP001149954"/>
    </source>
</evidence>
<dbReference type="Proteomes" id="UP001149954">
    <property type="component" value="Unassembled WGS sequence"/>
</dbReference>
<protein>
    <submittedName>
        <fullName evidence="1">Uncharacterized protein</fullName>
    </submittedName>
</protein>
<comment type="caution">
    <text evidence="1">The sequence shown here is derived from an EMBL/GenBank/DDBJ whole genome shotgun (WGS) entry which is preliminary data.</text>
</comment>
<dbReference type="EMBL" id="JAPWDS010000003">
    <property type="protein sequence ID" value="KAJ5502356.1"/>
    <property type="molecule type" value="Genomic_DNA"/>
</dbReference>
<name>A0A9X0C5G3_9EURO</name>
<reference evidence="1" key="1">
    <citation type="submission" date="2022-12" db="EMBL/GenBank/DDBJ databases">
        <authorList>
            <person name="Petersen C."/>
        </authorList>
    </citation>
    <scope>NUCLEOTIDE SEQUENCE</scope>
    <source>
        <strain evidence="1">IBT 29495</strain>
    </source>
</reference>
<reference evidence="1" key="2">
    <citation type="journal article" date="2023" name="IMA Fungus">
        <title>Comparative genomic study of the Penicillium genus elucidates a diverse pangenome and 15 lateral gene transfer events.</title>
        <authorList>
            <person name="Petersen C."/>
            <person name="Sorensen T."/>
            <person name="Nielsen M.R."/>
            <person name="Sondergaard T.E."/>
            <person name="Sorensen J.L."/>
            <person name="Fitzpatrick D.A."/>
            <person name="Frisvad J.C."/>
            <person name="Nielsen K.L."/>
        </authorList>
    </citation>
    <scope>NUCLEOTIDE SEQUENCE</scope>
    <source>
        <strain evidence="1">IBT 29495</strain>
    </source>
</reference>